<dbReference type="PIRSF" id="PIRSF028137">
    <property type="entry name" value="UCP028137"/>
    <property type="match status" value="1"/>
</dbReference>
<feature type="transmembrane region" description="Helical" evidence="1">
    <location>
        <begin position="99"/>
        <end position="117"/>
    </location>
</feature>
<comment type="caution">
    <text evidence="2">The sequence shown here is derived from an EMBL/GenBank/DDBJ whole genome shotgun (WGS) entry which is preliminary data.</text>
</comment>
<dbReference type="Proteomes" id="UP000012046">
    <property type="component" value="Unassembled WGS sequence"/>
</dbReference>
<organism evidence="2 3">
    <name type="scientific">Alishewanella jeotgali KCTC 22429</name>
    <dbReference type="NCBI Taxonomy" id="1129374"/>
    <lineage>
        <taxon>Bacteria</taxon>
        <taxon>Pseudomonadati</taxon>
        <taxon>Pseudomonadota</taxon>
        <taxon>Gammaproteobacteria</taxon>
        <taxon>Alteromonadales</taxon>
        <taxon>Alteromonadaceae</taxon>
        <taxon>Alishewanella</taxon>
    </lineage>
</organism>
<gene>
    <name evidence="2" type="ORF">AJE_09459</name>
</gene>
<name>H3ZEV7_9ALTE</name>
<feature type="transmembrane region" description="Helical" evidence="1">
    <location>
        <begin position="197"/>
        <end position="218"/>
    </location>
</feature>
<feature type="transmembrane region" description="Helical" evidence="1">
    <location>
        <begin position="157"/>
        <end position="177"/>
    </location>
</feature>
<dbReference type="RefSeq" id="WP_008950671.1">
    <property type="nucleotide sequence ID" value="NZ_AHTH01000027.1"/>
</dbReference>
<feature type="transmembrane region" description="Helical" evidence="1">
    <location>
        <begin position="41"/>
        <end position="59"/>
    </location>
</feature>
<evidence type="ECO:0000256" key="1">
    <source>
        <dbReference type="SAM" id="Phobius"/>
    </source>
</evidence>
<keyword evidence="1" id="KW-0812">Transmembrane</keyword>
<dbReference type="EMBL" id="AHTH01000027">
    <property type="protein sequence ID" value="EHR40876.1"/>
    <property type="molecule type" value="Genomic_DNA"/>
</dbReference>
<protein>
    <submittedName>
        <fullName evidence="2">Dihydroorotate dehydrogenase 2</fullName>
    </submittedName>
</protein>
<accession>H3ZEV7</accession>
<sequence length="236" mass="25495">MSDSASQTKPKKGGGLLPNLLINVAIPAIILSKFSGEQHLGPVWGLVVALAFPVLYGLWDLKQAGKVNFFSVLGVISVLLTGGIALLQLDAGYIAIKEAAIPGAIGLAVLISQYTPYPLVQKFILNGDILDTDKLYQALAERQSTAMFERKLAQAGYLVAASFFLSSALNYILAKVILVSPPGTTAFNEELGRMTWLSYPVIVLPSMLVLFFAIWFIFSSISKLTGRELDSFLNQP</sequence>
<evidence type="ECO:0000313" key="3">
    <source>
        <dbReference type="Proteomes" id="UP000012046"/>
    </source>
</evidence>
<dbReference type="InterPro" id="IPR016870">
    <property type="entry name" value="UCP028137"/>
</dbReference>
<proteinExistence type="predicted"/>
<evidence type="ECO:0000313" key="2">
    <source>
        <dbReference type="EMBL" id="EHR40876.1"/>
    </source>
</evidence>
<dbReference type="STRING" id="1129374.AJE_09459"/>
<dbReference type="eggNOG" id="ENOG502ZANK">
    <property type="taxonomic scope" value="Bacteria"/>
</dbReference>
<dbReference type="PATRIC" id="fig|1129374.4.peg.1884"/>
<reference evidence="2 3" key="1">
    <citation type="journal article" date="2012" name="J. Bacteriol.">
        <title>Genome Sequence of Extracellular-Protease-Producing Alishewanella jeotgali Isolated from Traditional Korean Fermented Seafood.</title>
        <authorList>
            <person name="Jung J."/>
            <person name="Chun J."/>
            <person name="Park W."/>
        </authorList>
    </citation>
    <scope>NUCLEOTIDE SEQUENCE [LARGE SCALE GENOMIC DNA]</scope>
    <source>
        <strain evidence="2 3">KCTC 22429</strain>
    </source>
</reference>
<keyword evidence="3" id="KW-1185">Reference proteome</keyword>
<keyword evidence="1" id="KW-0472">Membrane</keyword>
<dbReference type="NCBIfam" id="NF041646">
    <property type="entry name" value="VC0807_fam"/>
    <property type="match status" value="1"/>
</dbReference>
<feature type="transmembrane region" description="Helical" evidence="1">
    <location>
        <begin position="16"/>
        <end position="35"/>
    </location>
</feature>
<keyword evidence="1" id="KW-1133">Transmembrane helix</keyword>
<feature type="transmembrane region" description="Helical" evidence="1">
    <location>
        <begin position="66"/>
        <end position="87"/>
    </location>
</feature>
<dbReference type="AlphaFoldDB" id="H3ZEV7"/>